<organism evidence="2 3">
    <name type="scientific">Ustilaginoidea virens</name>
    <name type="common">Rice false smut fungus</name>
    <name type="synonym">Villosiclava virens</name>
    <dbReference type="NCBI Taxonomy" id="1159556"/>
    <lineage>
        <taxon>Eukaryota</taxon>
        <taxon>Fungi</taxon>
        <taxon>Dikarya</taxon>
        <taxon>Ascomycota</taxon>
        <taxon>Pezizomycotina</taxon>
        <taxon>Sordariomycetes</taxon>
        <taxon>Hypocreomycetidae</taxon>
        <taxon>Hypocreales</taxon>
        <taxon>Clavicipitaceae</taxon>
        <taxon>Ustilaginoidea</taxon>
    </lineage>
</organism>
<dbReference type="OrthoDB" id="3210850at2759"/>
<accession>A0A8E5ML61</accession>
<proteinExistence type="predicted"/>
<feature type="transmembrane region" description="Helical" evidence="1">
    <location>
        <begin position="123"/>
        <end position="144"/>
    </location>
</feature>
<keyword evidence="1" id="KW-1133">Transmembrane helix</keyword>
<name>A0A8E5ML61_USTVR</name>
<feature type="transmembrane region" description="Helical" evidence="1">
    <location>
        <begin position="15"/>
        <end position="33"/>
    </location>
</feature>
<keyword evidence="3" id="KW-1185">Reference proteome</keyword>
<dbReference type="EMBL" id="CP072759">
    <property type="protein sequence ID" value="QUC23821.1"/>
    <property type="molecule type" value="Genomic_DNA"/>
</dbReference>
<dbReference type="RefSeq" id="XP_043001494.1">
    <property type="nucleotide sequence ID" value="XM_043145559.1"/>
</dbReference>
<evidence type="ECO:0000256" key="1">
    <source>
        <dbReference type="SAM" id="Phobius"/>
    </source>
</evidence>
<evidence type="ECO:0000313" key="2">
    <source>
        <dbReference type="EMBL" id="QUC23821.1"/>
    </source>
</evidence>
<dbReference type="KEGG" id="uvi:66068839"/>
<feature type="transmembrane region" description="Helical" evidence="1">
    <location>
        <begin position="84"/>
        <end position="103"/>
    </location>
</feature>
<feature type="transmembrane region" description="Helical" evidence="1">
    <location>
        <begin position="45"/>
        <end position="72"/>
    </location>
</feature>
<dbReference type="Proteomes" id="UP000027002">
    <property type="component" value="Chromosome 7"/>
</dbReference>
<keyword evidence="1" id="KW-0472">Membrane</keyword>
<protein>
    <submittedName>
        <fullName evidence="2">Uncharacterized protein</fullName>
    </submittedName>
</protein>
<dbReference type="PANTHER" id="PTHR38848">
    <property type="entry name" value="G-PROTEIN COUPLED RECEPTORS FAMILY 3 PROFILE DOMAIN-CONTAINING PROTEIN"/>
    <property type="match status" value="1"/>
</dbReference>
<dbReference type="AlphaFoldDB" id="A0A8E5ML61"/>
<gene>
    <name evidence="2" type="ORF">UV8b_08062</name>
</gene>
<reference evidence="2" key="1">
    <citation type="submission" date="2020-03" db="EMBL/GenBank/DDBJ databases">
        <title>A mixture of massive structural variations and highly conserved coding sequences in Ustilaginoidea virens genome.</title>
        <authorList>
            <person name="Zhang K."/>
            <person name="Zhao Z."/>
            <person name="Zhang Z."/>
            <person name="Li Y."/>
            <person name="Hsiang T."/>
            <person name="Sun W."/>
        </authorList>
    </citation>
    <scope>NUCLEOTIDE SEQUENCE</scope>
    <source>
        <strain evidence="2">UV-8b</strain>
    </source>
</reference>
<dbReference type="PANTHER" id="PTHR38848:SF3">
    <property type="entry name" value="G-PROTEIN COUPLED RECEPTORS FAMILY 3 PROFILE DOMAIN-CONTAINING PROTEIN"/>
    <property type="match status" value="1"/>
</dbReference>
<evidence type="ECO:0000313" key="3">
    <source>
        <dbReference type="Proteomes" id="UP000027002"/>
    </source>
</evidence>
<sequence length="339" mass="37271">MIVVRQDAAPPEGRVMAMTVSLLSASVLSLFFTQRILAIRSWARLPIVVWLVFAIYADSYVFVFATAILQHALGVSLSIKTCDAAILLCLACYVTTKFVYLFLVEKAHIVRSTRKRRSRSKLYIFNSLGMLGVYAAVVILNFVFRIARFQDGQCIIGMKSLAMIPLISFDAVVNVYLTMLFLIPLRNLYSYRNMPHSPANTRLRTVAFRTFCGSVCALLSSITNLSVLVSLDGEPGWICLMSCNCDVLFSAIVIQWVTSKDNAGTRSSSPLNICLDQRGRHLGPGSCLGSLAPSTPDSSLATAQECAQGNLYFQGRAKGQDAREAEEGRVVNLAGEHEM</sequence>
<dbReference type="GeneID" id="66068839"/>
<feature type="transmembrane region" description="Helical" evidence="1">
    <location>
        <begin position="164"/>
        <end position="185"/>
    </location>
</feature>
<keyword evidence="1" id="KW-0812">Transmembrane</keyword>